<dbReference type="AlphaFoldDB" id="A0AAV2CST5"/>
<dbReference type="Proteomes" id="UP001497516">
    <property type="component" value="Chromosome 10"/>
</dbReference>
<feature type="region of interest" description="Disordered" evidence="1">
    <location>
        <begin position="105"/>
        <end position="128"/>
    </location>
</feature>
<dbReference type="EMBL" id="OZ034814">
    <property type="protein sequence ID" value="CAL1359186.1"/>
    <property type="molecule type" value="Genomic_DNA"/>
</dbReference>
<evidence type="ECO:0000313" key="2">
    <source>
        <dbReference type="EMBL" id="CAL1359186.1"/>
    </source>
</evidence>
<gene>
    <name evidence="2" type="ORF">LTRI10_LOCUS6689</name>
</gene>
<proteinExistence type="predicted"/>
<sequence length="128" mass="13600">MTELSRSRVGAGWSGSSLLCCRRGGGSSLVKVCAFVLLGVVAAHCRRGGGSESSLGRRGPQRRTVDWSGEMAIGGGRDGTELGAEASCSWVTTGRRLAGCSWVASRDVTSQRMSRDQQREKRRSPLPS</sequence>
<accession>A0AAV2CST5</accession>
<name>A0AAV2CST5_9ROSI</name>
<reference evidence="2 3" key="1">
    <citation type="submission" date="2024-04" db="EMBL/GenBank/DDBJ databases">
        <authorList>
            <person name="Fracassetti M."/>
        </authorList>
    </citation>
    <scope>NUCLEOTIDE SEQUENCE [LARGE SCALE GENOMIC DNA]</scope>
</reference>
<evidence type="ECO:0000313" key="3">
    <source>
        <dbReference type="Proteomes" id="UP001497516"/>
    </source>
</evidence>
<protein>
    <submittedName>
        <fullName evidence="2">Uncharacterized protein</fullName>
    </submittedName>
</protein>
<keyword evidence="3" id="KW-1185">Reference proteome</keyword>
<organism evidence="2 3">
    <name type="scientific">Linum trigynum</name>
    <dbReference type="NCBI Taxonomy" id="586398"/>
    <lineage>
        <taxon>Eukaryota</taxon>
        <taxon>Viridiplantae</taxon>
        <taxon>Streptophyta</taxon>
        <taxon>Embryophyta</taxon>
        <taxon>Tracheophyta</taxon>
        <taxon>Spermatophyta</taxon>
        <taxon>Magnoliopsida</taxon>
        <taxon>eudicotyledons</taxon>
        <taxon>Gunneridae</taxon>
        <taxon>Pentapetalae</taxon>
        <taxon>rosids</taxon>
        <taxon>fabids</taxon>
        <taxon>Malpighiales</taxon>
        <taxon>Linaceae</taxon>
        <taxon>Linum</taxon>
    </lineage>
</organism>
<feature type="region of interest" description="Disordered" evidence="1">
    <location>
        <begin position="46"/>
        <end position="78"/>
    </location>
</feature>
<evidence type="ECO:0000256" key="1">
    <source>
        <dbReference type="SAM" id="MobiDB-lite"/>
    </source>
</evidence>